<dbReference type="InterPro" id="IPR054105">
    <property type="entry name" value="WHD_NrtR"/>
</dbReference>
<name>A0A7W6F5S8_9HYPH</name>
<dbReference type="Pfam" id="PF21906">
    <property type="entry name" value="WHD_NrtR"/>
    <property type="match status" value="1"/>
</dbReference>
<dbReference type="PANTHER" id="PTHR43736:SF4">
    <property type="entry name" value="SLR1690 PROTEIN"/>
    <property type="match status" value="1"/>
</dbReference>
<dbReference type="EMBL" id="BSPG01000013">
    <property type="protein sequence ID" value="GLS44626.1"/>
    <property type="molecule type" value="Genomic_DNA"/>
</dbReference>
<dbReference type="InterPro" id="IPR015797">
    <property type="entry name" value="NUDIX_hydrolase-like_dom_sf"/>
</dbReference>
<feature type="domain" description="NrtR DNA-binding winged helix" evidence="1">
    <location>
        <begin position="154"/>
        <end position="213"/>
    </location>
</feature>
<reference evidence="5" key="2">
    <citation type="journal article" date="2019" name="Int. J. Syst. Evol. Microbiol.">
        <title>The Global Catalogue of Microorganisms (GCM) 10K type strain sequencing project: providing services to taxonomists for standard genome sequencing and annotation.</title>
        <authorList>
            <consortium name="The Broad Institute Genomics Platform"/>
            <consortium name="The Broad Institute Genome Sequencing Center for Infectious Disease"/>
            <person name="Wu L."/>
            <person name="Ma J."/>
        </authorList>
    </citation>
    <scope>NUCLEOTIDE SEQUENCE [LARGE SCALE GENOMIC DNA]</scope>
    <source>
        <strain evidence="5">NBRC 107710</strain>
    </source>
</reference>
<reference evidence="2" key="4">
    <citation type="submission" date="2023-01" db="EMBL/GenBank/DDBJ databases">
        <title>Draft genome sequence of Methylobacterium brachythecii strain NBRC 107710.</title>
        <authorList>
            <person name="Sun Q."/>
            <person name="Mori K."/>
        </authorList>
    </citation>
    <scope>NUCLEOTIDE SEQUENCE</scope>
    <source>
        <strain evidence="2">NBRC 107710</strain>
    </source>
</reference>
<dbReference type="PANTHER" id="PTHR43736">
    <property type="entry name" value="ADP-RIBOSE PYROPHOSPHATASE"/>
    <property type="match status" value="1"/>
</dbReference>
<organism evidence="3 4">
    <name type="scientific">Methylobacterium brachythecii</name>
    <dbReference type="NCBI Taxonomy" id="1176177"/>
    <lineage>
        <taxon>Bacteria</taxon>
        <taxon>Pseudomonadati</taxon>
        <taxon>Pseudomonadota</taxon>
        <taxon>Alphaproteobacteria</taxon>
        <taxon>Hyphomicrobiales</taxon>
        <taxon>Methylobacteriaceae</taxon>
        <taxon>Methylobacterium</taxon>
    </lineage>
</organism>
<accession>A0A7W6F5S8</accession>
<comment type="caution">
    <text evidence="3">The sequence shown here is derived from an EMBL/GenBank/DDBJ whole genome shotgun (WGS) entry which is preliminary data.</text>
</comment>
<dbReference type="InterPro" id="IPR036390">
    <property type="entry name" value="WH_DNA-bd_sf"/>
</dbReference>
<dbReference type="GO" id="GO:0016787">
    <property type="term" value="F:hydrolase activity"/>
    <property type="evidence" value="ECO:0007669"/>
    <property type="project" value="UniProtKB-KW"/>
</dbReference>
<protein>
    <submittedName>
        <fullName evidence="3">ADP-ribose pyrophosphatase YjhB (NUDIX family)</fullName>
    </submittedName>
    <submittedName>
        <fullName evidence="2">NUDIX hydrolase</fullName>
    </submittedName>
</protein>
<evidence type="ECO:0000313" key="5">
    <source>
        <dbReference type="Proteomes" id="UP001156881"/>
    </source>
</evidence>
<evidence type="ECO:0000313" key="2">
    <source>
        <dbReference type="EMBL" id="GLS44626.1"/>
    </source>
</evidence>
<dbReference type="SUPFAM" id="SSF46785">
    <property type="entry name" value="Winged helix' DNA-binding domain"/>
    <property type="match status" value="1"/>
</dbReference>
<keyword evidence="5" id="KW-1185">Reference proteome</keyword>
<evidence type="ECO:0000259" key="1">
    <source>
        <dbReference type="Pfam" id="PF21906"/>
    </source>
</evidence>
<dbReference type="RefSeq" id="WP_183501938.1">
    <property type="nucleotide sequence ID" value="NZ_BSPG01000013.1"/>
</dbReference>
<reference evidence="2" key="1">
    <citation type="journal article" date="2014" name="Int. J. Syst. Evol. Microbiol.">
        <title>Complete genome of a new Firmicutes species belonging to the dominant human colonic microbiota ('Ruminococcus bicirculans') reveals two chromosomes and a selective capacity to utilize plant glucans.</title>
        <authorList>
            <consortium name="NISC Comparative Sequencing Program"/>
            <person name="Wegmann U."/>
            <person name="Louis P."/>
            <person name="Goesmann A."/>
            <person name="Henrissat B."/>
            <person name="Duncan S.H."/>
            <person name="Flint H.J."/>
        </authorList>
    </citation>
    <scope>NUCLEOTIDE SEQUENCE</scope>
    <source>
        <strain evidence="2">NBRC 107710</strain>
    </source>
</reference>
<evidence type="ECO:0000313" key="4">
    <source>
        <dbReference type="Proteomes" id="UP000517759"/>
    </source>
</evidence>
<dbReference type="CDD" id="cd18873">
    <property type="entry name" value="NUDIX_NadM_like"/>
    <property type="match status" value="1"/>
</dbReference>
<proteinExistence type="predicted"/>
<dbReference type="InterPro" id="IPR036388">
    <property type="entry name" value="WH-like_DNA-bd_sf"/>
</dbReference>
<dbReference type="Proteomes" id="UP001156881">
    <property type="component" value="Unassembled WGS sequence"/>
</dbReference>
<dbReference type="Proteomes" id="UP000517759">
    <property type="component" value="Unassembled WGS sequence"/>
</dbReference>
<keyword evidence="2" id="KW-0378">Hydrolase</keyword>
<dbReference type="Gene3D" id="3.90.79.10">
    <property type="entry name" value="Nucleoside Triphosphate Pyrophosphohydrolase"/>
    <property type="match status" value="1"/>
</dbReference>
<dbReference type="SUPFAM" id="SSF55811">
    <property type="entry name" value="Nudix"/>
    <property type="match status" value="1"/>
</dbReference>
<evidence type="ECO:0000313" key="3">
    <source>
        <dbReference type="EMBL" id="MBB3901191.1"/>
    </source>
</evidence>
<sequence>MPDDFPPVILTIDCVLLTLPSDVPAAGLSVALLMRDTAPFEGVAALPGGYVHADEDADLEAAARRVLAAKLGIGGARFFLEQLCTVSGSARDPRGWSASVVYYALVPEARLAGGVGRLAPVDALPQLAFDHAAIVARAVERLRAKTSYSNLPGFLLPETFTLPELQDVYERVLGLALDQSVFRKRMDEMNLIEAVPDGFRKGGRHRPAQLYRLRDGFASLHDRIVAQRPRGRR</sequence>
<gene>
    <name evidence="2" type="primary">nrtR</name>
    <name evidence="2" type="ORF">GCM10007884_26140</name>
    <name evidence="3" type="ORF">GGR33_000671</name>
</gene>
<dbReference type="Gene3D" id="1.10.10.10">
    <property type="entry name" value="Winged helix-like DNA-binding domain superfamily/Winged helix DNA-binding domain"/>
    <property type="match status" value="1"/>
</dbReference>
<dbReference type="AlphaFoldDB" id="A0A7W6F5S8"/>
<dbReference type="EMBL" id="JACIDN010000001">
    <property type="protein sequence ID" value="MBB3901191.1"/>
    <property type="molecule type" value="Genomic_DNA"/>
</dbReference>
<reference evidence="3 4" key="3">
    <citation type="submission" date="2020-08" db="EMBL/GenBank/DDBJ databases">
        <title>Genomic Encyclopedia of Type Strains, Phase IV (KMG-IV): sequencing the most valuable type-strain genomes for metagenomic binning, comparative biology and taxonomic classification.</title>
        <authorList>
            <person name="Goeker M."/>
        </authorList>
    </citation>
    <scope>NUCLEOTIDE SEQUENCE [LARGE SCALE GENOMIC DNA]</scope>
    <source>
        <strain evidence="3 4">DSM 24105</strain>
    </source>
</reference>